<sequence length="149" mass="16751">MRFARLMKPALALALILVPTFAIAGPTRPSRDFGGEEAMERLRAADTNKDGAITRQELLAHRVKEWPRLDRNGDGFFSKDDLPGFAKDRWDNGRLVTMRQTYDTNRDGRISRTEFTSGPTPAYDLADSNRDNRVTEAEIKAAIAGLKRN</sequence>
<gene>
    <name evidence="3" type="ORF">GGQ88_000811</name>
</gene>
<dbReference type="GO" id="GO:0005509">
    <property type="term" value="F:calcium ion binding"/>
    <property type="evidence" value="ECO:0007669"/>
    <property type="project" value="InterPro"/>
</dbReference>
<dbReference type="Pfam" id="PF13202">
    <property type="entry name" value="EF-hand_5"/>
    <property type="match status" value="2"/>
</dbReference>
<comment type="caution">
    <text evidence="3">The sequence shown here is derived from an EMBL/GenBank/DDBJ whole genome shotgun (WGS) entry which is preliminary data.</text>
</comment>
<dbReference type="InterPro" id="IPR002048">
    <property type="entry name" value="EF_hand_dom"/>
</dbReference>
<name>A0A7W5ZU72_9SPHN</name>
<dbReference type="EMBL" id="JACICY010000001">
    <property type="protein sequence ID" value="MBB3859571.1"/>
    <property type="molecule type" value="Genomic_DNA"/>
</dbReference>
<dbReference type="InterPro" id="IPR011992">
    <property type="entry name" value="EF-hand-dom_pair"/>
</dbReference>
<evidence type="ECO:0000313" key="4">
    <source>
        <dbReference type="Proteomes" id="UP000562395"/>
    </source>
</evidence>
<feature type="domain" description="EF-hand" evidence="2">
    <location>
        <begin position="42"/>
        <end position="58"/>
    </location>
</feature>
<evidence type="ECO:0000259" key="2">
    <source>
        <dbReference type="Pfam" id="PF13202"/>
    </source>
</evidence>
<reference evidence="3 4" key="1">
    <citation type="submission" date="2020-08" db="EMBL/GenBank/DDBJ databases">
        <title>Genomic Encyclopedia of Type Strains, Phase IV (KMG-IV): sequencing the most valuable type-strain genomes for metagenomic binning, comparative biology and taxonomic classification.</title>
        <authorList>
            <person name="Goeker M."/>
        </authorList>
    </citation>
    <scope>NUCLEOTIDE SEQUENCE [LARGE SCALE GENOMIC DNA]</scope>
    <source>
        <strain evidence="3 4">DSM 14552</strain>
    </source>
</reference>
<dbReference type="AlphaFoldDB" id="A0A7W5ZU72"/>
<proteinExistence type="predicted"/>
<feature type="domain" description="EF-hand" evidence="2">
    <location>
        <begin position="101"/>
        <end position="115"/>
    </location>
</feature>
<evidence type="ECO:0000313" key="3">
    <source>
        <dbReference type="EMBL" id="MBB3859571.1"/>
    </source>
</evidence>
<dbReference type="SUPFAM" id="SSF47473">
    <property type="entry name" value="EF-hand"/>
    <property type="match status" value="1"/>
</dbReference>
<organism evidence="3 4">
    <name type="scientific">Novosphingobium hassiacum</name>
    <dbReference type="NCBI Taxonomy" id="173676"/>
    <lineage>
        <taxon>Bacteria</taxon>
        <taxon>Pseudomonadati</taxon>
        <taxon>Pseudomonadota</taxon>
        <taxon>Alphaproteobacteria</taxon>
        <taxon>Sphingomonadales</taxon>
        <taxon>Sphingomonadaceae</taxon>
        <taxon>Novosphingobium</taxon>
    </lineage>
</organism>
<keyword evidence="1" id="KW-0732">Signal</keyword>
<dbReference type="PROSITE" id="PS00018">
    <property type="entry name" value="EF_HAND_1"/>
    <property type="match status" value="3"/>
</dbReference>
<dbReference type="InterPro" id="IPR018247">
    <property type="entry name" value="EF_Hand_1_Ca_BS"/>
</dbReference>
<dbReference type="Gene3D" id="1.10.238.10">
    <property type="entry name" value="EF-hand"/>
    <property type="match status" value="2"/>
</dbReference>
<feature type="signal peptide" evidence="1">
    <location>
        <begin position="1"/>
        <end position="24"/>
    </location>
</feature>
<accession>A0A7W5ZU72</accession>
<feature type="chain" id="PRO_5031565234" evidence="1">
    <location>
        <begin position="25"/>
        <end position="149"/>
    </location>
</feature>
<evidence type="ECO:0000256" key="1">
    <source>
        <dbReference type="SAM" id="SignalP"/>
    </source>
</evidence>
<protein>
    <submittedName>
        <fullName evidence="3">Ca2+-binding EF-hand superfamily protein</fullName>
    </submittedName>
</protein>
<dbReference type="Proteomes" id="UP000562395">
    <property type="component" value="Unassembled WGS sequence"/>
</dbReference>
<keyword evidence="4" id="KW-1185">Reference proteome</keyword>